<dbReference type="OrthoDB" id="9786134at2"/>
<dbReference type="EMBL" id="VDUZ01000025">
    <property type="protein sequence ID" value="TXL73483.1"/>
    <property type="molecule type" value="Genomic_DNA"/>
</dbReference>
<sequence>MVDNDSPGAAPFHAGEREAQLRAGVRERAEQAGRRAIRDHMPEQHRTFFAQLPMLLAGTVDSDGQPWASVLTGRPGFVSTPDARTLRIATQPLFGDPLGCTLRPGIDIGLLGIELHTRRRNRANGKVVAVDDAGIEIRVTESFGNCPQYIQTRTSDLTADIDHPDTARPLSQFDSLDCATRDLIATADTLFIASSFHDGTAGSIDVSHRGGKPGFVRVDDERTLVVPDFAGNSYFNTYGNLLINPRAGLLFVDFDDGDLVYLTGTTEIVWEGEEVRRFTGAQRLLRFRLTEGRRVAGALPLRWTFGDYSPVLARTGSWPAAAS</sequence>
<evidence type="ECO:0000259" key="1">
    <source>
        <dbReference type="Pfam" id="PF01243"/>
    </source>
</evidence>
<accession>A0A5C8PI55</accession>
<reference evidence="2 3" key="1">
    <citation type="submission" date="2019-06" db="EMBL/GenBank/DDBJ databases">
        <title>New taxonomy in bacterial strain CC-CFT640, isolated from vineyard.</title>
        <authorList>
            <person name="Lin S.-Y."/>
            <person name="Tsai C.-F."/>
            <person name="Young C.-C."/>
        </authorList>
    </citation>
    <scope>NUCLEOTIDE SEQUENCE [LARGE SCALE GENOMIC DNA]</scope>
    <source>
        <strain evidence="2 3">CC-CFT640</strain>
    </source>
</reference>
<dbReference type="PANTHER" id="PTHR42815">
    <property type="entry name" value="FAD-BINDING, PUTATIVE (AFU_ORTHOLOGUE AFUA_6G07600)-RELATED"/>
    <property type="match status" value="1"/>
</dbReference>
<evidence type="ECO:0000313" key="3">
    <source>
        <dbReference type="Proteomes" id="UP000321638"/>
    </source>
</evidence>
<organism evidence="2 3">
    <name type="scientific">Vineibacter terrae</name>
    <dbReference type="NCBI Taxonomy" id="2586908"/>
    <lineage>
        <taxon>Bacteria</taxon>
        <taxon>Pseudomonadati</taxon>
        <taxon>Pseudomonadota</taxon>
        <taxon>Alphaproteobacteria</taxon>
        <taxon>Hyphomicrobiales</taxon>
        <taxon>Vineibacter</taxon>
    </lineage>
</organism>
<protein>
    <submittedName>
        <fullName evidence="2">Flavin-nucleotide-binding protein</fullName>
    </submittedName>
</protein>
<dbReference type="InterPro" id="IPR011576">
    <property type="entry name" value="Pyridox_Oxase_N"/>
</dbReference>
<dbReference type="RefSeq" id="WP_147849003.1">
    <property type="nucleotide sequence ID" value="NZ_VDUZ01000025.1"/>
</dbReference>
<comment type="caution">
    <text evidence="2">The sequence shown here is derived from an EMBL/GenBank/DDBJ whole genome shotgun (WGS) entry which is preliminary data.</text>
</comment>
<proteinExistence type="predicted"/>
<dbReference type="AlphaFoldDB" id="A0A5C8PI55"/>
<feature type="domain" description="Pyridoxamine 5'-phosphate oxidase N-terminal" evidence="1">
    <location>
        <begin position="179"/>
        <end position="278"/>
    </location>
</feature>
<dbReference type="Gene3D" id="2.30.110.10">
    <property type="entry name" value="Electron Transport, Fmn-binding Protein, Chain A"/>
    <property type="match status" value="1"/>
</dbReference>
<dbReference type="Proteomes" id="UP000321638">
    <property type="component" value="Unassembled WGS sequence"/>
</dbReference>
<gene>
    <name evidence="2" type="ORF">FHP25_21380</name>
</gene>
<name>A0A5C8PI55_9HYPH</name>
<keyword evidence="3" id="KW-1185">Reference proteome</keyword>
<dbReference type="Pfam" id="PF01243">
    <property type="entry name" value="PNPOx_N"/>
    <property type="match status" value="1"/>
</dbReference>
<dbReference type="InterPro" id="IPR012349">
    <property type="entry name" value="Split_barrel_FMN-bd"/>
</dbReference>
<dbReference type="SUPFAM" id="SSF50475">
    <property type="entry name" value="FMN-binding split barrel"/>
    <property type="match status" value="1"/>
</dbReference>
<dbReference type="PANTHER" id="PTHR42815:SF2">
    <property type="entry name" value="FAD-BINDING, PUTATIVE (AFU_ORTHOLOGUE AFUA_6G07600)-RELATED"/>
    <property type="match status" value="1"/>
</dbReference>
<evidence type="ECO:0000313" key="2">
    <source>
        <dbReference type="EMBL" id="TXL73483.1"/>
    </source>
</evidence>